<proteinExistence type="predicted"/>
<sequence>MDHINANAAPPSAQAAAEMKQQIMNQAQLDHFLLLHFFYLSGRYKNTER</sequence>
<gene>
    <name evidence="1" type="ORF">QNH39_25145</name>
</gene>
<dbReference type="Proteomes" id="UP001178288">
    <property type="component" value="Chromosome"/>
</dbReference>
<dbReference type="KEGG" id="nnv:QNH39_25145"/>
<keyword evidence="2" id="KW-1185">Reference proteome</keyword>
<organism evidence="1 2">
    <name type="scientific">Neobacillus novalis</name>
    <dbReference type="NCBI Taxonomy" id="220687"/>
    <lineage>
        <taxon>Bacteria</taxon>
        <taxon>Bacillati</taxon>
        <taxon>Bacillota</taxon>
        <taxon>Bacilli</taxon>
        <taxon>Bacillales</taxon>
        <taxon>Bacillaceae</taxon>
        <taxon>Neobacillus</taxon>
    </lineage>
</organism>
<dbReference type="RefSeq" id="WP_156482402.1">
    <property type="nucleotide sequence ID" value="NZ_CP126114.1"/>
</dbReference>
<accession>A0AA95MME1</accession>
<protein>
    <submittedName>
        <fullName evidence="1">Uncharacterized protein</fullName>
    </submittedName>
</protein>
<name>A0AA95MME1_9BACI</name>
<dbReference type="AlphaFoldDB" id="A0AA95MME1"/>
<evidence type="ECO:0000313" key="1">
    <source>
        <dbReference type="EMBL" id="WHY85847.1"/>
    </source>
</evidence>
<evidence type="ECO:0000313" key="2">
    <source>
        <dbReference type="Proteomes" id="UP001178288"/>
    </source>
</evidence>
<dbReference type="EMBL" id="CP126114">
    <property type="protein sequence ID" value="WHY85847.1"/>
    <property type="molecule type" value="Genomic_DNA"/>
</dbReference>
<reference evidence="1" key="1">
    <citation type="submission" date="2023-05" db="EMBL/GenBank/DDBJ databases">
        <title>Comparative genomics of Bacillaceae isolates and their secondary metabolite potential.</title>
        <authorList>
            <person name="Song L."/>
            <person name="Nielsen L.J."/>
            <person name="Mohite O."/>
            <person name="Xu X."/>
            <person name="Weber T."/>
            <person name="Kovacs A.T."/>
        </authorList>
    </citation>
    <scope>NUCLEOTIDE SEQUENCE</scope>
    <source>
        <strain evidence="1">XLM17</strain>
    </source>
</reference>